<dbReference type="EMBL" id="HBUE01332530">
    <property type="protein sequence ID" value="CAG6594122.1"/>
    <property type="molecule type" value="Transcribed_RNA"/>
</dbReference>
<name>A0A8D8HVD5_CULPI</name>
<accession>A0A8D8HVD5</accession>
<reference evidence="2" key="1">
    <citation type="submission" date="2021-05" db="EMBL/GenBank/DDBJ databases">
        <authorList>
            <person name="Alioto T."/>
            <person name="Alioto T."/>
            <person name="Gomez Garrido J."/>
        </authorList>
    </citation>
    <scope>NUCLEOTIDE SEQUENCE</scope>
</reference>
<dbReference type="EMBL" id="HBUE01225808">
    <property type="protein sequence ID" value="CAG6542042.1"/>
    <property type="molecule type" value="Transcribed_RNA"/>
</dbReference>
<evidence type="ECO:0000256" key="1">
    <source>
        <dbReference type="SAM" id="MobiDB-lite"/>
    </source>
</evidence>
<proteinExistence type="predicted"/>
<dbReference type="EMBL" id="HBUE01225805">
    <property type="protein sequence ID" value="CAG6542038.1"/>
    <property type="molecule type" value="Transcribed_RNA"/>
</dbReference>
<feature type="region of interest" description="Disordered" evidence="1">
    <location>
        <begin position="52"/>
        <end position="102"/>
    </location>
</feature>
<sequence>MLKTVHFGRTIAGCKNVLQQVGGRRPFGTNPKTKLRRVLVVSKLTRLEFEKNRDQSATSLSDAKLEQKNPRPRLGLRRHEVLPPPAQGRRGGCDPVLSGAGH</sequence>
<protein>
    <submittedName>
        <fullName evidence="2">(northern house mosquito) hypothetical protein</fullName>
    </submittedName>
</protein>
<organism evidence="2">
    <name type="scientific">Culex pipiens</name>
    <name type="common">House mosquito</name>
    <dbReference type="NCBI Taxonomy" id="7175"/>
    <lineage>
        <taxon>Eukaryota</taxon>
        <taxon>Metazoa</taxon>
        <taxon>Ecdysozoa</taxon>
        <taxon>Arthropoda</taxon>
        <taxon>Hexapoda</taxon>
        <taxon>Insecta</taxon>
        <taxon>Pterygota</taxon>
        <taxon>Neoptera</taxon>
        <taxon>Endopterygota</taxon>
        <taxon>Diptera</taxon>
        <taxon>Nematocera</taxon>
        <taxon>Culicoidea</taxon>
        <taxon>Culicidae</taxon>
        <taxon>Culicinae</taxon>
        <taxon>Culicini</taxon>
        <taxon>Culex</taxon>
        <taxon>Culex</taxon>
    </lineage>
</organism>
<evidence type="ECO:0000313" key="2">
    <source>
        <dbReference type="EMBL" id="CAG6542038.1"/>
    </source>
</evidence>
<dbReference type="AlphaFoldDB" id="A0A8D8HVD5"/>
<dbReference type="EMBL" id="HBUE01332533">
    <property type="protein sequence ID" value="CAG6594126.1"/>
    <property type="molecule type" value="Transcribed_RNA"/>
</dbReference>